<gene>
    <name evidence="1" type="ordered locus">Deima_2886</name>
</gene>
<dbReference type="HOGENOM" id="CLU_2435930_0_0_0"/>
<accession>E8UBS6</accession>
<reference evidence="1 2" key="1">
    <citation type="journal article" date="2011" name="Stand. Genomic Sci.">
        <title>Complete genome sequence of Deinococcus maricopensis type strain (LB-34).</title>
        <authorList>
            <person name="Pukall R."/>
            <person name="Zeytun A."/>
            <person name="Lucas S."/>
            <person name="Lapidus A."/>
            <person name="Hammon N."/>
            <person name="Deshpande S."/>
            <person name="Nolan M."/>
            <person name="Cheng J.F."/>
            <person name="Pitluck S."/>
            <person name="Liolios K."/>
            <person name="Pagani I."/>
            <person name="Mikhailova N."/>
            <person name="Ivanova N."/>
            <person name="Mavromatis K."/>
            <person name="Pati A."/>
            <person name="Tapia R."/>
            <person name="Han C."/>
            <person name="Goodwin L."/>
            <person name="Chen A."/>
            <person name="Palaniappan K."/>
            <person name="Land M."/>
            <person name="Hauser L."/>
            <person name="Chang Y.J."/>
            <person name="Jeffries C.D."/>
            <person name="Brambilla E.M."/>
            <person name="Rohde M."/>
            <person name="Goker M."/>
            <person name="Detter J.C."/>
            <person name="Woyke T."/>
            <person name="Bristow J."/>
            <person name="Eisen J.A."/>
            <person name="Markowitz V."/>
            <person name="Hugenholtz P."/>
            <person name="Kyrpides N.C."/>
            <person name="Klenk H.P."/>
        </authorList>
    </citation>
    <scope>NUCLEOTIDE SEQUENCE [LARGE SCALE GENOMIC DNA]</scope>
    <source>
        <strain evidence="2">DSM 21211 / LMG 22137 / NRRL B-23946 / LB-34</strain>
    </source>
</reference>
<dbReference type="CDD" id="cd04301">
    <property type="entry name" value="NAT_SF"/>
    <property type="match status" value="1"/>
</dbReference>
<proteinExistence type="predicted"/>
<dbReference type="SUPFAM" id="SSF55729">
    <property type="entry name" value="Acyl-CoA N-acyltransferases (Nat)"/>
    <property type="match status" value="1"/>
</dbReference>
<dbReference type="STRING" id="709986.Deima_2886"/>
<name>E8UBS6_DEIML</name>
<evidence type="ECO:0000313" key="2">
    <source>
        <dbReference type="Proteomes" id="UP000008635"/>
    </source>
</evidence>
<dbReference type="InterPro" id="IPR016181">
    <property type="entry name" value="Acyl_CoA_acyltransferase"/>
</dbReference>
<protein>
    <recommendedName>
        <fullName evidence="3">GCN5-related N-acetyltransferase</fullName>
    </recommendedName>
</protein>
<dbReference type="KEGG" id="dmr:Deima_2886"/>
<organism evidence="1 2">
    <name type="scientific">Deinococcus maricopensis (strain DSM 21211 / LMG 22137 / NRRL B-23946 / LB-34)</name>
    <dbReference type="NCBI Taxonomy" id="709986"/>
    <lineage>
        <taxon>Bacteria</taxon>
        <taxon>Thermotogati</taxon>
        <taxon>Deinococcota</taxon>
        <taxon>Deinococci</taxon>
        <taxon>Deinococcales</taxon>
        <taxon>Deinococcaceae</taxon>
        <taxon>Deinococcus</taxon>
    </lineage>
</organism>
<evidence type="ECO:0000313" key="1">
    <source>
        <dbReference type="EMBL" id="ADV68515.1"/>
    </source>
</evidence>
<reference evidence="2" key="2">
    <citation type="submission" date="2011-01" db="EMBL/GenBank/DDBJ databases">
        <title>The complete genome of Deinococcus maricopensis DSM 21211.</title>
        <authorList>
            <consortium name="US DOE Joint Genome Institute (JGI-PGF)"/>
            <person name="Lucas S."/>
            <person name="Copeland A."/>
            <person name="Lapidus A."/>
            <person name="Goodwin L."/>
            <person name="Pitluck S."/>
            <person name="Kyrpides N."/>
            <person name="Mavromatis K."/>
            <person name="Pagani I."/>
            <person name="Ivanova N."/>
            <person name="Ovchinnikova G."/>
            <person name="Zeytun A."/>
            <person name="Detter J.C."/>
            <person name="Han C."/>
            <person name="Land M."/>
            <person name="Hauser L."/>
            <person name="Markowitz V."/>
            <person name="Cheng J.-F."/>
            <person name="Hugenholtz P."/>
            <person name="Woyke T."/>
            <person name="Wu D."/>
            <person name="Pukall R."/>
            <person name="Gehrich-Schroeter G."/>
            <person name="Brambilla E."/>
            <person name="Klenk H.-P."/>
            <person name="Eisen J.A."/>
        </authorList>
    </citation>
    <scope>NUCLEOTIDE SEQUENCE [LARGE SCALE GENOMIC DNA]</scope>
    <source>
        <strain evidence="2">DSM 21211 / LMG 22137 / NRRL B-23946 / LB-34</strain>
    </source>
</reference>
<dbReference type="Gene3D" id="3.40.630.30">
    <property type="match status" value="1"/>
</dbReference>
<dbReference type="Proteomes" id="UP000008635">
    <property type="component" value="Chromosome"/>
</dbReference>
<keyword evidence="2" id="KW-1185">Reference proteome</keyword>
<dbReference type="AlphaFoldDB" id="E8UBS6"/>
<evidence type="ECO:0008006" key="3">
    <source>
        <dbReference type="Google" id="ProtNLM"/>
    </source>
</evidence>
<sequence length="90" mass="8983" precursor="true">MSRLPAPPSAAVSGALHRLAPDATLPGRLGQLGPDVACWVAVAGGRVIGCLLAERDGGGAWARTLVLDAGWRGKGIEGAFAQAADEALGP</sequence>
<dbReference type="EMBL" id="CP002454">
    <property type="protein sequence ID" value="ADV68515.1"/>
    <property type="molecule type" value="Genomic_DNA"/>
</dbReference>